<dbReference type="EMBL" id="MU274924">
    <property type="protein sequence ID" value="KAI0086427.1"/>
    <property type="molecule type" value="Genomic_DNA"/>
</dbReference>
<evidence type="ECO:0000313" key="1">
    <source>
        <dbReference type="EMBL" id="KAI0086427.1"/>
    </source>
</evidence>
<proteinExistence type="predicted"/>
<comment type="caution">
    <text evidence="1">The sequence shown here is derived from an EMBL/GenBank/DDBJ whole genome shotgun (WGS) entry which is preliminary data.</text>
</comment>
<sequence>MQALRLARPHLALRTANVSGARWISATASQASAASLHPAANASAIPLSNVEAQWERLSADEQLTVHQQLEEIQKKDWKTLSIDEKKAAYYVAFGPHGPRAPINPPGTTLKIAIWVTGFVGLGTALYVAARNLAQPPPKTISKEWEEASNERALEQKMDPISGIASKGYSGKGFVTHK</sequence>
<accession>A0ACB8TWH8</accession>
<reference evidence="1" key="1">
    <citation type="journal article" date="2021" name="Environ. Microbiol.">
        <title>Gene family expansions and transcriptome signatures uncover fungal adaptations to wood decay.</title>
        <authorList>
            <person name="Hage H."/>
            <person name="Miyauchi S."/>
            <person name="Viragh M."/>
            <person name="Drula E."/>
            <person name="Min B."/>
            <person name="Chaduli D."/>
            <person name="Navarro D."/>
            <person name="Favel A."/>
            <person name="Norest M."/>
            <person name="Lesage-Meessen L."/>
            <person name="Balint B."/>
            <person name="Merenyi Z."/>
            <person name="de Eugenio L."/>
            <person name="Morin E."/>
            <person name="Martinez A.T."/>
            <person name="Baldrian P."/>
            <person name="Stursova M."/>
            <person name="Martinez M.J."/>
            <person name="Novotny C."/>
            <person name="Magnuson J.K."/>
            <person name="Spatafora J.W."/>
            <person name="Maurice S."/>
            <person name="Pangilinan J."/>
            <person name="Andreopoulos W."/>
            <person name="LaButti K."/>
            <person name="Hundley H."/>
            <person name="Na H."/>
            <person name="Kuo A."/>
            <person name="Barry K."/>
            <person name="Lipzen A."/>
            <person name="Henrissat B."/>
            <person name="Riley R."/>
            <person name="Ahrendt S."/>
            <person name="Nagy L.G."/>
            <person name="Grigoriev I.V."/>
            <person name="Martin F."/>
            <person name="Rosso M.N."/>
        </authorList>
    </citation>
    <scope>NUCLEOTIDE SEQUENCE</scope>
    <source>
        <strain evidence="1">CBS 384.51</strain>
    </source>
</reference>
<evidence type="ECO:0000313" key="2">
    <source>
        <dbReference type="Proteomes" id="UP001055072"/>
    </source>
</evidence>
<gene>
    <name evidence="1" type="ORF">BDY19DRAFT_361061</name>
</gene>
<organism evidence="1 2">
    <name type="scientific">Irpex rosettiformis</name>
    <dbReference type="NCBI Taxonomy" id="378272"/>
    <lineage>
        <taxon>Eukaryota</taxon>
        <taxon>Fungi</taxon>
        <taxon>Dikarya</taxon>
        <taxon>Basidiomycota</taxon>
        <taxon>Agaricomycotina</taxon>
        <taxon>Agaricomycetes</taxon>
        <taxon>Polyporales</taxon>
        <taxon>Irpicaceae</taxon>
        <taxon>Irpex</taxon>
    </lineage>
</organism>
<keyword evidence="2" id="KW-1185">Reference proteome</keyword>
<protein>
    <submittedName>
        <fullName evidence="1">Cytochrome c oxidase subunit IV-domain-containing protein</fullName>
    </submittedName>
</protein>
<name>A0ACB8TWH8_9APHY</name>
<dbReference type="Proteomes" id="UP001055072">
    <property type="component" value="Unassembled WGS sequence"/>
</dbReference>